<evidence type="ECO:0000256" key="5">
    <source>
        <dbReference type="ARBA" id="ARBA00023273"/>
    </source>
</evidence>
<evidence type="ECO:0000256" key="2">
    <source>
        <dbReference type="ARBA" id="ARBA00022490"/>
    </source>
</evidence>
<keyword evidence="4" id="KW-0206">Cytoskeleton</keyword>
<gene>
    <name evidence="7" type="ORF">LtaPh_2906800</name>
</gene>
<evidence type="ECO:0000313" key="7">
    <source>
        <dbReference type="EMBL" id="GET90326.1"/>
    </source>
</evidence>
<evidence type="ECO:0000256" key="6">
    <source>
        <dbReference type="SAM" id="MobiDB-lite"/>
    </source>
</evidence>
<keyword evidence="5" id="KW-0966">Cell projection</keyword>
<sequence length="134" mass="14512">MSGIDEHQIRQSALWGHMTQVLAQVIRERPANAMDALAAASNQLISGSAVPPMKGNIYADPRPTARAAAPVDSFTNTRWAANTNIALVPARDPHVAHAMRTKTSKKRRTHLPTPGRMASRKSTSRITLAPLAML</sequence>
<organism evidence="7 8">
    <name type="scientific">Leishmania tarentolae</name>
    <name type="common">Sauroleishmania tarentolae</name>
    <dbReference type="NCBI Taxonomy" id="5689"/>
    <lineage>
        <taxon>Eukaryota</taxon>
        <taxon>Discoba</taxon>
        <taxon>Euglenozoa</taxon>
        <taxon>Kinetoplastea</taxon>
        <taxon>Metakinetoplastina</taxon>
        <taxon>Trypanosomatida</taxon>
        <taxon>Trypanosomatidae</taxon>
        <taxon>Leishmaniinae</taxon>
        <taxon>Leishmania</taxon>
        <taxon>lizard Leishmania</taxon>
    </lineage>
</organism>
<evidence type="ECO:0000256" key="1">
    <source>
        <dbReference type="ARBA" id="ARBA00004430"/>
    </source>
</evidence>
<feature type="region of interest" description="Disordered" evidence="6">
    <location>
        <begin position="96"/>
        <end position="123"/>
    </location>
</feature>
<dbReference type="InterPro" id="IPR006802">
    <property type="entry name" value="Radial_spoke"/>
</dbReference>
<comment type="subcellular location">
    <subcellularLocation>
        <location evidence="1">Cytoplasm</location>
        <location evidence="1">Cytoskeleton</location>
        <location evidence="1">Cilium axoneme</location>
    </subcellularLocation>
</comment>
<name>A0A640KKS4_LEITA</name>
<dbReference type="Proteomes" id="UP000419144">
    <property type="component" value="Unassembled WGS sequence"/>
</dbReference>
<evidence type="ECO:0000256" key="3">
    <source>
        <dbReference type="ARBA" id="ARBA00023069"/>
    </source>
</evidence>
<comment type="caution">
    <text evidence="7">The sequence shown here is derived from an EMBL/GenBank/DDBJ whole genome shotgun (WGS) entry which is preliminary data.</text>
</comment>
<dbReference type="GO" id="GO:0001534">
    <property type="term" value="C:radial spoke"/>
    <property type="evidence" value="ECO:0007669"/>
    <property type="project" value="InterPro"/>
</dbReference>
<reference evidence="7" key="1">
    <citation type="submission" date="2019-11" db="EMBL/GenBank/DDBJ databases">
        <title>Leishmania tarentolae CDS.</title>
        <authorList>
            <person name="Goto Y."/>
            <person name="Yamagishi J."/>
        </authorList>
    </citation>
    <scope>NUCLEOTIDE SEQUENCE [LARGE SCALE GENOMIC DNA]</scope>
    <source>
        <strain evidence="7">Parrot Tar II</strain>
    </source>
</reference>
<proteinExistence type="predicted"/>
<evidence type="ECO:0000256" key="4">
    <source>
        <dbReference type="ARBA" id="ARBA00023212"/>
    </source>
</evidence>
<feature type="compositionally biased region" description="Basic residues" evidence="6">
    <location>
        <begin position="97"/>
        <end position="110"/>
    </location>
</feature>
<dbReference type="Pfam" id="PF04712">
    <property type="entry name" value="Radial_spoke"/>
    <property type="match status" value="1"/>
</dbReference>
<dbReference type="AlphaFoldDB" id="A0A640KKS4"/>
<accession>A0A640KKS4</accession>
<dbReference type="EMBL" id="BLBS01000040">
    <property type="protein sequence ID" value="GET90326.1"/>
    <property type="molecule type" value="Genomic_DNA"/>
</dbReference>
<keyword evidence="3" id="KW-0969">Cilium</keyword>
<dbReference type="GO" id="GO:0060294">
    <property type="term" value="P:cilium movement involved in cell motility"/>
    <property type="evidence" value="ECO:0007669"/>
    <property type="project" value="InterPro"/>
</dbReference>
<protein>
    <submittedName>
        <fullName evidence="7">Flagellar radial spoke protein, putative</fullName>
    </submittedName>
</protein>
<evidence type="ECO:0000313" key="8">
    <source>
        <dbReference type="Proteomes" id="UP000419144"/>
    </source>
</evidence>
<dbReference type="GO" id="GO:0060271">
    <property type="term" value="P:cilium assembly"/>
    <property type="evidence" value="ECO:0007669"/>
    <property type="project" value="InterPro"/>
</dbReference>
<dbReference type="VEuPathDB" id="TriTrypDB:LtaPh_2906800"/>
<keyword evidence="8" id="KW-1185">Reference proteome</keyword>
<keyword evidence="7" id="KW-0282">Flagellum</keyword>
<keyword evidence="2" id="KW-0963">Cytoplasm</keyword>
<dbReference type="OrthoDB" id="272202at2759"/>